<sequence length="377" mass="44768">TKFDDFWNEMACYFEENVLSVHERRHNNMLYLPSFISVRDLRESIVERLENKYHEHPLSDNHLVPSDRWISYQFCPKNPWYKASAQYTGRFQIKYMVQTRQLRKTHVDVHYCQAIFKYIRHFASKYKKYTCLIFADDKHKIPIGEVVPTSTGVRNKKMATLVMAQIDPELDKSMTTMNQLQKRQSYQNFIKNKDHYKDFDQIYSQPTSERFRPSAMNITVNEEISEKKQGQFINTKIRYTILCEHCGKMRCVYSNVNLTNNEEIKLQSTLDGLCYTCGSQLLPDDHELSNQISVRLNLTCDSPIESTYFSWRSKKIDICYWCGESENLIEPSDKLKSEWKIIYPLCEYCKNNGKTWHKRAQKKFISLNNSDSEEENN</sequence>
<dbReference type="Proteomes" id="UP000789901">
    <property type="component" value="Unassembled WGS sequence"/>
</dbReference>
<gene>
    <name evidence="1" type="ORF">GMARGA_LOCUS36340</name>
</gene>
<feature type="non-terminal residue" evidence="1">
    <location>
        <position position="1"/>
    </location>
</feature>
<organism evidence="1 2">
    <name type="scientific">Gigaspora margarita</name>
    <dbReference type="NCBI Taxonomy" id="4874"/>
    <lineage>
        <taxon>Eukaryota</taxon>
        <taxon>Fungi</taxon>
        <taxon>Fungi incertae sedis</taxon>
        <taxon>Mucoromycota</taxon>
        <taxon>Glomeromycotina</taxon>
        <taxon>Glomeromycetes</taxon>
        <taxon>Diversisporales</taxon>
        <taxon>Gigasporaceae</taxon>
        <taxon>Gigaspora</taxon>
    </lineage>
</organism>
<reference evidence="1 2" key="1">
    <citation type="submission" date="2021-06" db="EMBL/GenBank/DDBJ databases">
        <authorList>
            <person name="Kallberg Y."/>
            <person name="Tangrot J."/>
            <person name="Rosling A."/>
        </authorList>
    </citation>
    <scope>NUCLEOTIDE SEQUENCE [LARGE SCALE GENOMIC DNA]</scope>
    <source>
        <strain evidence="1 2">120-4 pot B 10/14</strain>
    </source>
</reference>
<proteinExistence type="predicted"/>
<comment type="caution">
    <text evidence="1">The sequence shown here is derived from an EMBL/GenBank/DDBJ whole genome shotgun (WGS) entry which is preliminary data.</text>
</comment>
<keyword evidence="2" id="KW-1185">Reference proteome</keyword>
<evidence type="ECO:0000313" key="2">
    <source>
        <dbReference type="Proteomes" id="UP000789901"/>
    </source>
</evidence>
<protein>
    <submittedName>
        <fullName evidence="1">12545_t:CDS:1</fullName>
    </submittedName>
</protein>
<name>A0ABN7WXE0_GIGMA</name>
<evidence type="ECO:0000313" key="1">
    <source>
        <dbReference type="EMBL" id="CAG8843073.1"/>
    </source>
</evidence>
<dbReference type="EMBL" id="CAJVQB010071183">
    <property type="protein sequence ID" value="CAG8843073.1"/>
    <property type="molecule type" value="Genomic_DNA"/>
</dbReference>
<accession>A0ABN7WXE0</accession>